<keyword evidence="3 9" id="KW-0963">Cytoplasm</keyword>
<evidence type="ECO:0000256" key="4">
    <source>
        <dbReference type="ARBA" id="ARBA00022603"/>
    </source>
</evidence>
<dbReference type="InterPro" id="IPR014048">
    <property type="entry name" value="MethylDNA_cys_MeTrfase_DNA-bd"/>
</dbReference>
<dbReference type="RefSeq" id="WP_211320414.1">
    <property type="nucleotide sequence ID" value="NZ_QGGL01000015.1"/>
</dbReference>
<evidence type="ECO:0000256" key="3">
    <source>
        <dbReference type="ARBA" id="ARBA00022490"/>
    </source>
</evidence>
<evidence type="ECO:0000259" key="10">
    <source>
        <dbReference type="Pfam" id="PF01035"/>
    </source>
</evidence>
<dbReference type="Pfam" id="PF01035">
    <property type="entry name" value="DNA_binding_1"/>
    <property type="match status" value="1"/>
</dbReference>
<dbReference type="EC" id="2.1.1.63" evidence="9"/>
<dbReference type="HAMAP" id="MF_00772">
    <property type="entry name" value="OGT"/>
    <property type="match status" value="1"/>
</dbReference>
<dbReference type="GO" id="GO:0003908">
    <property type="term" value="F:methylated-DNA-[protein]-cysteine S-methyltransferase activity"/>
    <property type="evidence" value="ECO:0007669"/>
    <property type="project" value="UniProtKB-UniRule"/>
</dbReference>
<dbReference type="InterPro" id="IPR001497">
    <property type="entry name" value="MethylDNA_cys_MeTrfase_AS"/>
</dbReference>
<evidence type="ECO:0000256" key="7">
    <source>
        <dbReference type="ARBA" id="ARBA00023204"/>
    </source>
</evidence>
<dbReference type="PROSITE" id="PS00374">
    <property type="entry name" value="MGMT"/>
    <property type="match status" value="1"/>
</dbReference>
<feature type="active site" description="Nucleophile; methyl group acceptor" evidence="9">
    <location>
        <position position="137"/>
    </location>
</feature>
<comment type="catalytic activity">
    <reaction evidence="8 9">
        <text>a 6-O-methyl-2'-deoxyguanosine in DNA + L-cysteinyl-[protein] = S-methyl-L-cysteinyl-[protein] + a 2'-deoxyguanosine in DNA</text>
        <dbReference type="Rhea" id="RHEA:24000"/>
        <dbReference type="Rhea" id="RHEA-COMP:10131"/>
        <dbReference type="Rhea" id="RHEA-COMP:10132"/>
        <dbReference type="Rhea" id="RHEA-COMP:11367"/>
        <dbReference type="Rhea" id="RHEA-COMP:11368"/>
        <dbReference type="ChEBI" id="CHEBI:29950"/>
        <dbReference type="ChEBI" id="CHEBI:82612"/>
        <dbReference type="ChEBI" id="CHEBI:85445"/>
        <dbReference type="ChEBI" id="CHEBI:85448"/>
        <dbReference type="EC" id="2.1.1.63"/>
    </reaction>
</comment>
<feature type="domain" description="Methylated-DNA-[protein]-cysteine S-methyltransferase DNA binding" evidence="10">
    <location>
        <begin position="86"/>
        <end position="167"/>
    </location>
</feature>
<dbReference type="InterPro" id="IPR008332">
    <property type="entry name" value="MethylG_MeTrfase_N"/>
</dbReference>
<dbReference type="AlphaFoldDB" id="A0A316D5V8"/>
<evidence type="ECO:0000256" key="6">
    <source>
        <dbReference type="ARBA" id="ARBA00022763"/>
    </source>
</evidence>
<comment type="similarity">
    <text evidence="2 9">Belongs to the MGMT family.</text>
</comment>
<dbReference type="Gene3D" id="3.30.160.70">
    <property type="entry name" value="Methylated DNA-protein cysteine methyltransferase domain"/>
    <property type="match status" value="1"/>
</dbReference>
<dbReference type="FunFam" id="1.10.10.10:FF:000214">
    <property type="entry name" value="Methylated-DNA--protein-cysteine methyltransferase"/>
    <property type="match status" value="1"/>
</dbReference>
<proteinExistence type="inferred from homology"/>
<dbReference type="InterPro" id="IPR023546">
    <property type="entry name" value="MGMT"/>
</dbReference>
<keyword evidence="6 9" id="KW-0227">DNA damage</keyword>
<dbReference type="PANTHER" id="PTHR10815:SF5">
    <property type="entry name" value="METHYLATED-DNA--PROTEIN-CYSTEINE METHYLTRANSFERASE"/>
    <property type="match status" value="1"/>
</dbReference>
<dbReference type="Pfam" id="PF02870">
    <property type="entry name" value="Methyltransf_1N"/>
    <property type="match status" value="1"/>
</dbReference>
<keyword evidence="7 9" id="KW-0234">DNA repair</keyword>
<dbReference type="SUPFAM" id="SSF46767">
    <property type="entry name" value="Methylated DNA-protein cysteine methyltransferase, C-terminal domain"/>
    <property type="match status" value="1"/>
</dbReference>
<dbReference type="PANTHER" id="PTHR10815">
    <property type="entry name" value="METHYLATED-DNA--PROTEIN-CYSTEINE METHYLTRANSFERASE"/>
    <property type="match status" value="1"/>
</dbReference>
<comment type="caution">
    <text evidence="12">The sequence shown here is derived from an EMBL/GenBank/DDBJ whole genome shotgun (WGS) entry which is preliminary data.</text>
</comment>
<dbReference type="InterPro" id="IPR036388">
    <property type="entry name" value="WH-like_DNA-bd_sf"/>
</dbReference>
<dbReference type="GO" id="GO:0005737">
    <property type="term" value="C:cytoplasm"/>
    <property type="evidence" value="ECO:0007669"/>
    <property type="project" value="UniProtKB-SubCell"/>
</dbReference>
<accession>A0A316D5V8</accession>
<comment type="function">
    <text evidence="9">Involved in the cellular defense against the biological effects of O6-methylguanine (O6-MeG) and O4-methylthymine (O4-MeT) in DNA. Repairs the methylated nucleobase in DNA by stoichiometrically transferring the methyl group to a cysteine residue in the enzyme. This is a suicide reaction: the enzyme is irreversibly inactivated.</text>
</comment>
<dbReference type="SUPFAM" id="SSF53155">
    <property type="entry name" value="Methylated DNA-protein cysteine methyltransferase domain"/>
    <property type="match status" value="1"/>
</dbReference>
<evidence type="ECO:0000256" key="2">
    <source>
        <dbReference type="ARBA" id="ARBA00008711"/>
    </source>
</evidence>
<sequence length="178" mass="19276">MKKVVWDAMEINGITYHVAKSSKGLVAMSLGGEDEATFAKSVRKRVPDAELVHDPAALAVEFQQVREYFAGERHTFDVALDVRGTAFQEAVWAAMCDIPYGETRSYLDIARTIGNEKSVRAVGGACGANSIPLIIPCHRVVGKSGAMTGFSAAGGIQTKEHLLRFEAERSQKGLFSTQ</sequence>
<dbReference type="GO" id="GO:0006307">
    <property type="term" value="P:DNA alkylation repair"/>
    <property type="evidence" value="ECO:0007669"/>
    <property type="project" value="UniProtKB-UniRule"/>
</dbReference>
<gene>
    <name evidence="12" type="ORF">C7459_11596</name>
</gene>
<evidence type="ECO:0000313" key="13">
    <source>
        <dbReference type="Proteomes" id="UP000245634"/>
    </source>
</evidence>
<evidence type="ECO:0000259" key="11">
    <source>
        <dbReference type="Pfam" id="PF02870"/>
    </source>
</evidence>
<reference evidence="12 13" key="1">
    <citation type="submission" date="2018-05" db="EMBL/GenBank/DDBJ databases">
        <title>Genomic Encyclopedia of Type Strains, Phase IV (KMG-IV): sequencing the most valuable type-strain genomes for metagenomic binning, comparative biology and taxonomic classification.</title>
        <authorList>
            <person name="Goeker M."/>
        </authorList>
    </citation>
    <scope>NUCLEOTIDE SEQUENCE [LARGE SCALE GENOMIC DNA]</scope>
    <source>
        <strain evidence="12 13">DSM 18773</strain>
    </source>
</reference>
<comment type="subcellular location">
    <subcellularLocation>
        <location evidence="9">Cytoplasm</location>
    </subcellularLocation>
</comment>
<dbReference type="Proteomes" id="UP000245634">
    <property type="component" value="Unassembled WGS sequence"/>
</dbReference>
<comment type="catalytic activity">
    <reaction evidence="1 9">
        <text>a 4-O-methyl-thymidine in DNA + L-cysteinyl-[protein] = a thymidine in DNA + S-methyl-L-cysteinyl-[protein]</text>
        <dbReference type="Rhea" id="RHEA:53428"/>
        <dbReference type="Rhea" id="RHEA-COMP:10131"/>
        <dbReference type="Rhea" id="RHEA-COMP:10132"/>
        <dbReference type="Rhea" id="RHEA-COMP:13555"/>
        <dbReference type="Rhea" id="RHEA-COMP:13556"/>
        <dbReference type="ChEBI" id="CHEBI:29950"/>
        <dbReference type="ChEBI" id="CHEBI:82612"/>
        <dbReference type="ChEBI" id="CHEBI:137386"/>
        <dbReference type="ChEBI" id="CHEBI:137387"/>
        <dbReference type="EC" id="2.1.1.63"/>
    </reaction>
</comment>
<evidence type="ECO:0000256" key="9">
    <source>
        <dbReference type="HAMAP-Rule" id="MF_00772"/>
    </source>
</evidence>
<name>A0A316D5V8_9BACL</name>
<organism evidence="12 13">
    <name type="scientific">Tumebacillus permanentifrigoris</name>
    <dbReference type="NCBI Taxonomy" id="378543"/>
    <lineage>
        <taxon>Bacteria</taxon>
        <taxon>Bacillati</taxon>
        <taxon>Bacillota</taxon>
        <taxon>Bacilli</taxon>
        <taxon>Bacillales</taxon>
        <taxon>Alicyclobacillaceae</taxon>
        <taxon>Tumebacillus</taxon>
    </lineage>
</organism>
<evidence type="ECO:0000256" key="5">
    <source>
        <dbReference type="ARBA" id="ARBA00022679"/>
    </source>
</evidence>
<evidence type="ECO:0000256" key="8">
    <source>
        <dbReference type="ARBA" id="ARBA00049348"/>
    </source>
</evidence>
<feature type="domain" description="Methylguanine DNA methyltransferase ribonuclease-like" evidence="11">
    <location>
        <begin position="17"/>
        <end position="81"/>
    </location>
</feature>
<dbReference type="NCBIfam" id="TIGR00589">
    <property type="entry name" value="ogt"/>
    <property type="match status" value="1"/>
</dbReference>
<dbReference type="Gene3D" id="1.10.10.10">
    <property type="entry name" value="Winged helix-like DNA-binding domain superfamily/Winged helix DNA-binding domain"/>
    <property type="match status" value="1"/>
</dbReference>
<evidence type="ECO:0000313" key="12">
    <source>
        <dbReference type="EMBL" id="PWK08443.1"/>
    </source>
</evidence>
<keyword evidence="5 9" id="KW-0808">Transferase</keyword>
<dbReference type="EMBL" id="QGGL01000015">
    <property type="protein sequence ID" value="PWK08443.1"/>
    <property type="molecule type" value="Genomic_DNA"/>
</dbReference>
<protein>
    <recommendedName>
        <fullName evidence="9">Methylated-DNA--protein-cysteine methyltransferase</fullName>
        <ecNumber evidence="9">2.1.1.63</ecNumber>
    </recommendedName>
    <alternativeName>
        <fullName evidence="9">6-O-methylguanine-DNA methyltransferase</fullName>
        <shortName evidence="9">MGMT</shortName>
    </alternativeName>
    <alternativeName>
        <fullName evidence="9">O-6-methylguanine-DNA-alkyltransferase</fullName>
    </alternativeName>
</protein>
<keyword evidence="13" id="KW-1185">Reference proteome</keyword>
<dbReference type="CDD" id="cd06445">
    <property type="entry name" value="ATase"/>
    <property type="match status" value="1"/>
</dbReference>
<dbReference type="InterPro" id="IPR036217">
    <property type="entry name" value="MethylDNA_cys_MeTrfase_DNAb"/>
</dbReference>
<dbReference type="InterPro" id="IPR036631">
    <property type="entry name" value="MGMT_N_sf"/>
</dbReference>
<dbReference type="GO" id="GO:0032259">
    <property type="term" value="P:methylation"/>
    <property type="evidence" value="ECO:0007669"/>
    <property type="project" value="UniProtKB-KW"/>
</dbReference>
<comment type="miscellaneous">
    <text evidence="9">This enzyme catalyzes only one turnover and therefore is not strictly catalytic. According to one definition, an enzyme is a biocatalyst that acts repeatedly and over many reaction cycles.</text>
</comment>
<evidence type="ECO:0000256" key="1">
    <source>
        <dbReference type="ARBA" id="ARBA00001286"/>
    </source>
</evidence>
<keyword evidence="4 9" id="KW-0489">Methyltransferase</keyword>